<dbReference type="InterPro" id="IPR002156">
    <property type="entry name" value="RNaseH_domain"/>
</dbReference>
<dbReference type="InterPro" id="IPR036397">
    <property type="entry name" value="RNaseH_sf"/>
</dbReference>
<dbReference type="Gene3D" id="3.30.420.10">
    <property type="entry name" value="Ribonuclease H-like superfamily/Ribonuclease H"/>
    <property type="match status" value="1"/>
</dbReference>
<proteinExistence type="predicted"/>
<feature type="domain" description="RNase H type-1" evidence="1">
    <location>
        <begin position="28"/>
        <end position="149"/>
    </location>
</feature>
<dbReference type="Proteomes" id="UP001497457">
    <property type="component" value="Chromosome 6rd"/>
</dbReference>
<dbReference type="AlphaFoldDB" id="A0ABC9FL41"/>
<organism evidence="2 3">
    <name type="scientific">Urochloa decumbens</name>
    <dbReference type="NCBI Taxonomy" id="240449"/>
    <lineage>
        <taxon>Eukaryota</taxon>
        <taxon>Viridiplantae</taxon>
        <taxon>Streptophyta</taxon>
        <taxon>Embryophyta</taxon>
        <taxon>Tracheophyta</taxon>
        <taxon>Spermatophyta</taxon>
        <taxon>Magnoliopsida</taxon>
        <taxon>Liliopsida</taxon>
        <taxon>Poales</taxon>
        <taxon>Poaceae</taxon>
        <taxon>PACMAD clade</taxon>
        <taxon>Panicoideae</taxon>
        <taxon>Panicodae</taxon>
        <taxon>Paniceae</taxon>
        <taxon>Melinidinae</taxon>
        <taxon>Urochloa</taxon>
    </lineage>
</organism>
<evidence type="ECO:0000313" key="3">
    <source>
        <dbReference type="Proteomes" id="UP001497457"/>
    </source>
</evidence>
<dbReference type="InterPro" id="IPR044730">
    <property type="entry name" value="RNase_H-like_dom_plant"/>
</dbReference>
<gene>
    <name evidence="2" type="ORF">URODEC1_LOCUS106575</name>
</gene>
<keyword evidence="3" id="KW-1185">Reference proteome</keyword>
<dbReference type="SUPFAM" id="SSF53098">
    <property type="entry name" value="Ribonuclease H-like"/>
    <property type="match status" value="1"/>
</dbReference>
<dbReference type="CDD" id="cd06222">
    <property type="entry name" value="RNase_H_like"/>
    <property type="match status" value="1"/>
</dbReference>
<accession>A0ABC9FL41</accession>
<dbReference type="EMBL" id="OZ075116">
    <property type="protein sequence ID" value="CAL5077271.1"/>
    <property type="molecule type" value="Genomic_DNA"/>
</dbReference>
<dbReference type="InterPro" id="IPR053151">
    <property type="entry name" value="RNase_H-like"/>
</dbReference>
<protein>
    <recommendedName>
        <fullName evidence="1">RNase H type-1 domain-containing protein</fullName>
    </recommendedName>
</protein>
<sequence length="180" mass="19993">MRNAGARDAGPRVKKNWVAPGDGWIKINVDGAFSSTAGDGGIGVVVRDSHDTALLSSWRYIPRAKEAEEMEAMAAREGLILAAERFHHRAMLETDCSTVAIALRHRDDRRSNLKFILEEAIEAGARLPEWTAVHTRRECNSAAHELAQLARRTKHSSVWQSAMPVCIEQIIARDCNQLPE</sequence>
<dbReference type="PANTHER" id="PTHR47723:SF24">
    <property type="entry name" value="RNASE H TYPE-1 DOMAIN-CONTAINING PROTEIN"/>
    <property type="match status" value="1"/>
</dbReference>
<dbReference type="PANTHER" id="PTHR47723">
    <property type="entry name" value="OS05G0353850 PROTEIN"/>
    <property type="match status" value="1"/>
</dbReference>
<name>A0ABC9FL41_9POAL</name>
<dbReference type="Pfam" id="PF13456">
    <property type="entry name" value="RVT_3"/>
    <property type="match status" value="1"/>
</dbReference>
<evidence type="ECO:0000259" key="1">
    <source>
        <dbReference type="Pfam" id="PF13456"/>
    </source>
</evidence>
<dbReference type="InterPro" id="IPR012337">
    <property type="entry name" value="RNaseH-like_sf"/>
</dbReference>
<reference evidence="2" key="1">
    <citation type="submission" date="2024-10" db="EMBL/GenBank/DDBJ databases">
        <authorList>
            <person name="Ryan C."/>
        </authorList>
    </citation>
    <scope>NUCLEOTIDE SEQUENCE [LARGE SCALE GENOMIC DNA]</scope>
</reference>
<evidence type="ECO:0000313" key="2">
    <source>
        <dbReference type="EMBL" id="CAL5077271.1"/>
    </source>
</evidence>